<dbReference type="Proteomes" id="UP000299102">
    <property type="component" value="Unassembled WGS sequence"/>
</dbReference>
<keyword evidence="2" id="KW-1185">Reference proteome</keyword>
<dbReference type="EMBL" id="BGZK01000192">
    <property type="protein sequence ID" value="GBP27376.1"/>
    <property type="molecule type" value="Genomic_DNA"/>
</dbReference>
<evidence type="ECO:0000313" key="2">
    <source>
        <dbReference type="Proteomes" id="UP000299102"/>
    </source>
</evidence>
<gene>
    <name evidence="1" type="ORF">EVAR_18853_1</name>
</gene>
<name>A0A4C1UN12_EUMVA</name>
<evidence type="ECO:0000313" key="1">
    <source>
        <dbReference type="EMBL" id="GBP27376.1"/>
    </source>
</evidence>
<dbReference type="AlphaFoldDB" id="A0A4C1UN12"/>
<sequence length="107" mass="11766">MSSLRKNFFSEIIRYKTSSYTFGVNRRYVYAAPVASLADIPRTPSAPRNGLTDARQICRWKCNFVAGTPQRVKSKSFSHSSGATHARAAADVCAGLALYNASKLPYT</sequence>
<reference evidence="1 2" key="1">
    <citation type="journal article" date="2019" name="Commun. Biol.">
        <title>The bagworm genome reveals a unique fibroin gene that provides high tensile strength.</title>
        <authorList>
            <person name="Kono N."/>
            <person name="Nakamura H."/>
            <person name="Ohtoshi R."/>
            <person name="Tomita M."/>
            <person name="Numata K."/>
            <person name="Arakawa K."/>
        </authorList>
    </citation>
    <scope>NUCLEOTIDE SEQUENCE [LARGE SCALE GENOMIC DNA]</scope>
</reference>
<accession>A0A4C1UN12</accession>
<comment type="caution">
    <text evidence="1">The sequence shown here is derived from an EMBL/GenBank/DDBJ whole genome shotgun (WGS) entry which is preliminary data.</text>
</comment>
<protein>
    <submittedName>
        <fullName evidence="1">Uncharacterized protein</fullName>
    </submittedName>
</protein>
<proteinExistence type="predicted"/>
<organism evidence="1 2">
    <name type="scientific">Eumeta variegata</name>
    <name type="common">Bagworm moth</name>
    <name type="synonym">Eumeta japonica</name>
    <dbReference type="NCBI Taxonomy" id="151549"/>
    <lineage>
        <taxon>Eukaryota</taxon>
        <taxon>Metazoa</taxon>
        <taxon>Ecdysozoa</taxon>
        <taxon>Arthropoda</taxon>
        <taxon>Hexapoda</taxon>
        <taxon>Insecta</taxon>
        <taxon>Pterygota</taxon>
        <taxon>Neoptera</taxon>
        <taxon>Endopterygota</taxon>
        <taxon>Lepidoptera</taxon>
        <taxon>Glossata</taxon>
        <taxon>Ditrysia</taxon>
        <taxon>Tineoidea</taxon>
        <taxon>Psychidae</taxon>
        <taxon>Oiketicinae</taxon>
        <taxon>Eumeta</taxon>
    </lineage>
</organism>